<dbReference type="PANTHER" id="PTHR43384:SF11">
    <property type="entry name" value="SEPTUM SITE DETERMINING PROTEIN"/>
    <property type="match status" value="1"/>
</dbReference>
<dbReference type="GO" id="GO:0005524">
    <property type="term" value="F:ATP binding"/>
    <property type="evidence" value="ECO:0007669"/>
    <property type="project" value="TreeGrafter"/>
</dbReference>
<feature type="domain" description="Rv3660c-like CheY-like N-terminal" evidence="2">
    <location>
        <begin position="5"/>
        <end position="106"/>
    </location>
</feature>
<proteinExistence type="predicted"/>
<keyword evidence="3" id="KW-0547">Nucleotide-binding</keyword>
<evidence type="ECO:0000313" key="4">
    <source>
        <dbReference type="Proteomes" id="UP000198546"/>
    </source>
</evidence>
<keyword evidence="3" id="KW-0067">ATP-binding</keyword>
<accession>A0A1G6S0D2</accession>
<dbReference type="InterPro" id="IPR022521">
    <property type="entry name" value="Rv3660c"/>
</dbReference>
<evidence type="ECO:0000259" key="2">
    <source>
        <dbReference type="Pfam" id="PF26563"/>
    </source>
</evidence>
<keyword evidence="3" id="KW-0347">Helicase</keyword>
<sequence length="338" mass="34347">MALVSGDAELTAGFLAAAAAAGVEVVQVGRAEELRPVWSTAAQVYLGVDAVEAVEASGLPPRPGVGLLTRPGGGVSRWSSAFDACVIELPDPDGVLMSRLAAVAGASGGEVVLLNGATGGVGVSTLALALGRTLAERGRSVLVVDLDPTGGGLDLAAGVERVPGWRWPDLAAARGQVGDLTAQLPAVDGLSVLAMPRDGVQLPSTAAVASVLASVRRWFDVCLLDCSRTGEAWVGAGLAVASRTWLVLREDVPGLAAAAVRRPRLAEGAAPVELVTVVGSAAALSGEAVERVVGAPLLARLPEDRRLRSGVGRGEPARVSASRRWRAAVRRLAAEVGR</sequence>
<dbReference type="InterPro" id="IPR002586">
    <property type="entry name" value="CobQ/CobB/MinD/ParA_Nub-bd_dom"/>
</dbReference>
<evidence type="ECO:0000313" key="3">
    <source>
        <dbReference type="EMBL" id="SDD10382.1"/>
    </source>
</evidence>
<reference evidence="3 4" key="1">
    <citation type="submission" date="2016-10" db="EMBL/GenBank/DDBJ databases">
        <authorList>
            <person name="de Groot N.N."/>
        </authorList>
    </citation>
    <scope>NUCLEOTIDE SEQUENCE [LARGE SCALE GENOMIC DNA]</scope>
    <source>
        <strain evidence="3 4">MON 2.2</strain>
    </source>
</reference>
<dbReference type="Gene3D" id="3.40.50.300">
    <property type="entry name" value="P-loop containing nucleotide triphosphate hydrolases"/>
    <property type="match status" value="1"/>
</dbReference>
<dbReference type="Pfam" id="PF26563">
    <property type="entry name" value="Rv3660c_N"/>
    <property type="match status" value="1"/>
</dbReference>
<dbReference type="Proteomes" id="UP000198546">
    <property type="component" value="Chromosome i"/>
</dbReference>
<dbReference type="InterPro" id="IPR050625">
    <property type="entry name" value="ParA/MinD_ATPase"/>
</dbReference>
<keyword evidence="4" id="KW-1185">Reference proteome</keyword>
<dbReference type="EMBL" id="LT629688">
    <property type="protein sequence ID" value="SDD10382.1"/>
    <property type="molecule type" value="Genomic_DNA"/>
</dbReference>
<keyword evidence="3" id="KW-0378">Hydrolase</keyword>
<dbReference type="GO" id="GO:0016887">
    <property type="term" value="F:ATP hydrolysis activity"/>
    <property type="evidence" value="ECO:0007669"/>
    <property type="project" value="TreeGrafter"/>
</dbReference>
<dbReference type="SUPFAM" id="SSF52540">
    <property type="entry name" value="P-loop containing nucleoside triphosphate hydrolases"/>
    <property type="match status" value="1"/>
</dbReference>
<dbReference type="GO" id="GO:0005829">
    <property type="term" value="C:cytosol"/>
    <property type="evidence" value="ECO:0007669"/>
    <property type="project" value="TreeGrafter"/>
</dbReference>
<dbReference type="GO" id="GO:0009898">
    <property type="term" value="C:cytoplasmic side of plasma membrane"/>
    <property type="evidence" value="ECO:0007669"/>
    <property type="project" value="TreeGrafter"/>
</dbReference>
<organism evidence="3 4">
    <name type="scientific">Auraticoccus monumenti</name>
    <dbReference type="NCBI Taxonomy" id="675864"/>
    <lineage>
        <taxon>Bacteria</taxon>
        <taxon>Bacillati</taxon>
        <taxon>Actinomycetota</taxon>
        <taxon>Actinomycetes</taxon>
        <taxon>Propionibacteriales</taxon>
        <taxon>Propionibacteriaceae</taxon>
        <taxon>Auraticoccus</taxon>
    </lineage>
</organism>
<gene>
    <name evidence="3" type="ORF">SAMN04489747_0181</name>
</gene>
<dbReference type="GO" id="GO:0051782">
    <property type="term" value="P:negative regulation of cell division"/>
    <property type="evidence" value="ECO:0007669"/>
    <property type="project" value="TreeGrafter"/>
</dbReference>
<dbReference type="InterPro" id="IPR059050">
    <property type="entry name" value="Rv3660c_N"/>
</dbReference>
<dbReference type="InterPro" id="IPR027417">
    <property type="entry name" value="P-loop_NTPase"/>
</dbReference>
<protein>
    <submittedName>
        <fullName evidence="3">Helicase/secretion neighborhood CpaE-like protein</fullName>
    </submittedName>
</protein>
<dbReference type="PANTHER" id="PTHR43384">
    <property type="entry name" value="SEPTUM SITE-DETERMINING PROTEIN MIND HOMOLOG, CHLOROPLASTIC-RELATED"/>
    <property type="match status" value="1"/>
</dbReference>
<dbReference type="AlphaFoldDB" id="A0A1G6S0D2"/>
<dbReference type="Pfam" id="PF01656">
    <property type="entry name" value="CbiA"/>
    <property type="match status" value="1"/>
</dbReference>
<dbReference type="GO" id="GO:0004386">
    <property type="term" value="F:helicase activity"/>
    <property type="evidence" value="ECO:0007669"/>
    <property type="project" value="UniProtKB-KW"/>
</dbReference>
<dbReference type="STRING" id="675864.SAMN04489747_0181"/>
<dbReference type="NCBIfam" id="TIGR03815">
    <property type="entry name" value="CpaE_hom_Actino"/>
    <property type="match status" value="1"/>
</dbReference>
<evidence type="ECO:0000259" key="1">
    <source>
        <dbReference type="Pfam" id="PF01656"/>
    </source>
</evidence>
<feature type="domain" description="CobQ/CobB/MinD/ParA nucleotide binding" evidence="1">
    <location>
        <begin position="115"/>
        <end position="150"/>
    </location>
</feature>
<name>A0A1G6S0D2_9ACTN</name>